<organism evidence="2">
    <name type="scientific">Graphocephala atropunctata</name>
    <dbReference type="NCBI Taxonomy" id="36148"/>
    <lineage>
        <taxon>Eukaryota</taxon>
        <taxon>Metazoa</taxon>
        <taxon>Ecdysozoa</taxon>
        <taxon>Arthropoda</taxon>
        <taxon>Hexapoda</taxon>
        <taxon>Insecta</taxon>
        <taxon>Pterygota</taxon>
        <taxon>Neoptera</taxon>
        <taxon>Paraneoptera</taxon>
        <taxon>Hemiptera</taxon>
        <taxon>Auchenorrhyncha</taxon>
        <taxon>Membracoidea</taxon>
        <taxon>Cicadellidae</taxon>
        <taxon>Cicadellinae</taxon>
        <taxon>Cicadellini</taxon>
        <taxon>Graphocephala</taxon>
    </lineage>
</organism>
<sequence>MTSKCLFVCLSLSVCVFVCSAKPTIYVKNENDKLEPVLVAVSSTVIPLPVYKVGYEIGVQGPKVPKPAGDLKLITASKKKLTRKNAENPLKALQNKELKEKLKDTL</sequence>
<keyword evidence="1" id="KW-0732">Signal</keyword>
<dbReference type="AlphaFoldDB" id="A0A1B6LKP3"/>
<reference evidence="2" key="1">
    <citation type="submission" date="2015-11" db="EMBL/GenBank/DDBJ databases">
        <title>De novo transcriptome assembly of four potential Pierce s Disease insect vectors from Arizona vineyards.</title>
        <authorList>
            <person name="Tassone E.E."/>
        </authorList>
    </citation>
    <scope>NUCLEOTIDE SEQUENCE</scope>
</reference>
<name>A0A1B6LKP3_9HEMI</name>
<feature type="chain" id="PRO_5008587574" evidence="1">
    <location>
        <begin position="22"/>
        <end position="106"/>
    </location>
</feature>
<dbReference type="EMBL" id="GEBQ01015778">
    <property type="protein sequence ID" value="JAT24199.1"/>
    <property type="molecule type" value="Transcribed_RNA"/>
</dbReference>
<evidence type="ECO:0000256" key="1">
    <source>
        <dbReference type="SAM" id="SignalP"/>
    </source>
</evidence>
<feature type="signal peptide" evidence="1">
    <location>
        <begin position="1"/>
        <end position="21"/>
    </location>
</feature>
<gene>
    <name evidence="2" type="ORF">g.7591</name>
</gene>
<proteinExistence type="predicted"/>
<protein>
    <submittedName>
        <fullName evidence="2">Uncharacterized protein</fullName>
    </submittedName>
</protein>
<evidence type="ECO:0000313" key="2">
    <source>
        <dbReference type="EMBL" id="JAT24199.1"/>
    </source>
</evidence>
<accession>A0A1B6LKP3</accession>